<dbReference type="EMBL" id="JAFBEE010000015">
    <property type="protein sequence ID" value="MBM7615666.1"/>
    <property type="molecule type" value="Genomic_DNA"/>
</dbReference>
<dbReference type="Proteomes" id="UP001314796">
    <property type="component" value="Unassembled WGS sequence"/>
</dbReference>
<organism evidence="1 2">
    <name type="scientific">Alkaliphilus hydrothermalis</name>
    <dbReference type="NCBI Taxonomy" id="1482730"/>
    <lineage>
        <taxon>Bacteria</taxon>
        <taxon>Bacillati</taxon>
        <taxon>Bacillota</taxon>
        <taxon>Clostridia</taxon>
        <taxon>Peptostreptococcales</taxon>
        <taxon>Natronincolaceae</taxon>
        <taxon>Alkaliphilus</taxon>
    </lineage>
</organism>
<reference evidence="1 2" key="1">
    <citation type="submission" date="2021-01" db="EMBL/GenBank/DDBJ databases">
        <title>Genomic Encyclopedia of Type Strains, Phase IV (KMG-IV): sequencing the most valuable type-strain genomes for metagenomic binning, comparative biology and taxonomic classification.</title>
        <authorList>
            <person name="Goeker M."/>
        </authorList>
    </citation>
    <scope>NUCLEOTIDE SEQUENCE [LARGE SCALE GENOMIC DNA]</scope>
    <source>
        <strain evidence="1 2">DSM 25890</strain>
    </source>
</reference>
<protein>
    <submittedName>
        <fullName evidence="1">Uncharacterized protein</fullName>
    </submittedName>
</protein>
<evidence type="ECO:0000313" key="1">
    <source>
        <dbReference type="EMBL" id="MBM7615666.1"/>
    </source>
</evidence>
<evidence type="ECO:0000313" key="2">
    <source>
        <dbReference type="Proteomes" id="UP001314796"/>
    </source>
</evidence>
<keyword evidence="2" id="KW-1185">Reference proteome</keyword>
<name>A0ABS2NS61_9FIRM</name>
<proteinExistence type="predicted"/>
<dbReference type="RefSeq" id="WP_204403115.1">
    <property type="nucleotide sequence ID" value="NZ_JAFBEE010000015.1"/>
</dbReference>
<gene>
    <name evidence="1" type="ORF">JOC73_002239</name>
</gene>
<accession>A0ABS2NS61</accession>
<comment type="caution">
    <text evidence="1">The sequence shown here is derived from an EMBL/GenBank/DDBJ whole genome shotgun (WGS) entry which is preliminary data.</text>
</comment>
<sequence>MDHVKSRLLKISSEIAFFAFDLGAESLQINIANNQKAYEITIECHIEGLVEDKLKDLEEQLDVPRREDIEEYLWELLGEDEESRELSLVGMMIDEVKISYNRPLLNIKMFRNK</sequence>